<sequence>MSSSPSQEFASAFGPSFIGMVISWMFFGCTIAQVLYYFSNYSQDRIQVKAFVSFLFTLEIVKMIATCNTLWYGVVLNRDNILTALAWMPSADVVWVISTLTTICVQWYYIRDIWLLLKRKRSWIRMLLTITAATLTMVTLAANAAFVYEIYVPSQDSTAWDAASIHSSLHIPGALQASTELVTNILIISSLIFILRGAKSGVRTTDNMISRLNTFLFSRALLLLVLQLVDILLNMTDGELGDIRSTVLYYPSSTINMNTTLALLNGRRRIREGSEAVEVYLSPTALTHDLKPLATASHN</sequence>
<dbReference type="PANTHER" id="PTHR40465:SF1">
    <property type="entry name" value="DUF6534 DOMAIN-CONTAINING PROTEIN"/>
    <property type="match status" value="1"/>
</dbReference>
<name>A0A165MT73_9APHY</name>
<dbReference type="OrthoDB" id="2797378at2759"/>
<feature type="transmembrane region" description="Helical" evidence="1">
    <location>
        <begin position="122"/>
        <end position="151"/>
    </location>
</feature>
<feature type="transmembrane region" description="Helical" evidence="1">
    <location>
        <begin position="50"/>
        <end position="73"/>
    </location>
</feature>
<dbReference type="EMBL" id="KV429095">
    <property type="protein sequence ID" value="KZT66090.1"/>
    <property type="molecule type" value="Genomic_DNA"/>
</dbReference>
<keyword evidence="1" id="KW-0472">Membrane</keyword>
<organism evidence="2 3">
    <name type="scientific">Daedalea quercina L-15889</name>
    <dbReference type="NCBI Taxonomy" id="1314783"/>
    <lineage>
        <taxon>Eukaryota</taxon>
        <taxon>Fungi</taxon>
        <taxon>Dikarya</taxon>
        <taxon>Basidiomycota</taxon>
        <taxon>Agaricomycotina</taxon>
        <taxon>Agaricomycetes</taxon>
        <taxon>Polyporales</taxon>
        <taxon>Fomitopsis</taxon>
    </lineage>
</organism>
<evidence type="ECO:0000313" key="3">
    <source>
        <dbReference type="Proteomes" id="UP000076727"/>
    </source>
</evidence>
<gene>
    <name evidence="2" type="ORF">DAEQUDRAFT_485811</name>
</gene>
<keyword evidence="1" id="KW-1133">Transmembrane helix</keyword>
<feature type="transmembrane region" description="Helical" evidence="1">
    <location>
        <begin position="216"/>
        <end position="235"/>
    </location>
</feature>
<feature type="transmembrane region" description="Helical" evidence="1">
    <location>
        <begin position="93"/>
        <end position="110"/>
    </location>
</feature>
<keyword evidence="1" id="KW-0812">Transmembrane</keyword>
<dbReference type="PANTHER" id="PTHR40465">
    <property type="entry name" value="CHROMOSOME 1, WHOLE GENOME SHOTGUN SEQUENCE"/>
    <property type="match status" value="1"/>
</dbReference>
<evidence type="ECO:0000256" key="1">
    <source>
        <dbReference type="SAM" id="Phobius"/>
    </source>
</evidence>
<dbReference type="Proteomes" id="UP000076727">
    <property type="component" value="Unassembled WGS sequence"/>
</dbReference>
<feature type="transmembrane region" description="Helical" evidence="1">
    <location>
        <begin position="171"/>
        <end position="195"/>
    </location>
</feature>
<keyword evidence="3" id="KW-1185">Reference proteome</keyword>
<accession>A0A165MT73</accession>
<protein>
    <submittedName>
        <fullName evidence="2">Uncharacterized protein</fullName>
    </submittedName>
</protein>
<reference evidence="2 3" key="1">
    <citation type="journal article" date="2016" name="Mol. Biol. Evol.">
        <title>Comparative Genomics of Early-Diverging Mushroom-Forming Fungi Provides Insights into the Origins of Lignocellulose Decay Capabilities.</title>
        <authorList>
            <person name="Nagy L.G."/>
            <person name="Riley R."/>
            <person name="Tritt A."/>
            <person name="Adam C."/>
            <person name="Daum C."/>
            <person name="Floudas D."/>
            <person name="Sun H."/>
            <person name="Yadav J.S."/>
            <person name="Pangilinan J."/>
            <person name="Larsson K.H."/>
            <person name="Matsuura K."/>
            <person name="Barry K."/>
            <person name="Labutti K."/>
            <person name="Kuo R."/>
            <person name="Ohm R.A."/>
            <person name="Bhattacharya S.S."/>
            <person name="Shirouzu T."/>
            <person name="Yoshinaga Y."/>
            <person name="Martin F.M."/>
            <person name="Grigoriev I.V."/>
            <person name="Hibbett D.S."/>
        </authorList>
    </citation>
    <scope>NUCLEOTIDE SEQUENCE [LARGE SCALE GENOMIC DNA]</scope>
    <source>
        <strain evidence="2 3">L-15889</strain>
    </source>
</reference>
<proteinExistence type="predicted"/>
<evidence type="ECO:0000313" key="2">
    <source>
        <dbReference type="EMBL" id="KZT66090.1"/>
    </source>
</evidence>
<feature type="transmembrane region" description="Helical" evidence="1">
    <location>
        <begin position="12"/>
        <end position="38"/>
    </location>
</feature>
<dbReference type="AlphaFoldDB" id="A0A165MT73"/>
<feature type="transmembrane region" description="Helical" evidence="1">
    <location>
        <begin position="247"/>
        <end position="264"/>
    </location>
</feature>